<protein>
    <submittedName>
        <fullName evidence="3">Uncharacterized protein</fullName>
    </submittedName>
</protein>
<evidence type="ECO:0000313" key="3">
    <source>
        <dbReference type="EMBL" id="TLH72362.1"/>
    </source>
</evidence>
<sequence>MHLKPVLLATAAALTLTASLAGCSKAQIESTTNSMKAKHAEAIDACALLSDDEIAAYIPKPFVKKPTGNGVDNAASCNWENPDNYKSVTLDVGPEDSAPGNTLPSPKAGFESHYHDGPDGLRSFSGQLEFPASNRHNYVQVVANLTGDADEQSMLALAKLVSPRIPS</sequence>
<comment type="caution">
    <text evidence="3">The sequence shown here is derived from an EMBL/GenBank/DDBJ whole genome shotgun (WGS) entry which is preliminary data.</text>
</comment>
<keyword evidence="4" id="KW-1185">Reference proteome</keyword>
<reference evidence="3 4" key="1">
    <citation type="submission" date="2018-01" db="EMBL/GenBank/DDBJ databases">
        <title>Comparative genomics of Mycobacterium mucogenicum and Mycobacterium neoaurum clade members emphasizing tRNA and non-coding RNA.</title>
        <authorList>
            <person name="Behra P.R.K."/>
            <person name="Pettersson B.M.F."/>
            <person name="Das S."/>
            <person name="Dasgupta S."/>
            <person name="Kirsebom L.A."/>
        </authorList>
    </citation>
    <scope>NUCLEOTIDE SEQUENCE [LARGE SCALE GENOMIC DNA]</scope>
    <source>
        <strain evidence="3 4">DSM 45104</strain>
    </source>
</reference>
<evidence type="ECO:0000256" key="1">
    <source>
        <dbReference type="SAM" id="MobiDB-lite"/>
    </source>
</evidence>
<feature type="compositionally biased region" description="Basic and acidic residues" evidence="1">
    <location>
        <begin position="110"/>
        <end position="119"/>
    </location>
</feature>
<keyword evidence="2" id="KW-0732">Signal</keyword>
<dbReference type="RefSeq" id="WP_138248284.1">
    <property type="nucleotide sequence ID" value="NZ_AP022616.1"/>
</dbReference>
<organism evidence="3 4">
    <name type="scientific">Mycolicibacterium phocaicum</name>
    <dbReference type="NCBI Taxonomy" id="319706"/>
    <lineage>
        <taxon>Bacteria</taxon>
        <taxon>Bacillati</taxon>
        <taxon>Actinomycetota</taxon>
        <taxon>Actinomycetes</taxon>
        <taxon>Mycobacteriales</taxon>
        <taxon>Mycobacteriaceae</taxon>
        <taxon>Mycolicibacterium</taxon>
    </lineage>
</organism>
<dbReference type="EMBL" id="POTM01000019">
    <property type="protein sequence ID" value="TLH72362.1"/>
    <property type="molecule type" value="Genomic_DNA"/>
</dbReference>
<proteinExistence type="predicted"/>
<gene>
    <name evidence="3" type="ORF">C1S79_06005</name>
</gene>
<evidence type="ECO:0000256" key="2">
    <source>
        <dbReference type="SAM" id="SignalP"/>
    </source>
</evidence>
<dbReference type="AlphaFoldDB" id="A0A7I7ZLU4"/>
<dbReference type="Proteomes" id="UP000309984">
    <property type="component" value="Unassembled WGS sequence"/>
</dbReference>
<accession>A0A7I7ZLU4</accession>
<name>A0A7I7ZLU4_9MYCO</name>
<dbReference type="PROSITE" id="PS51257">
    <property type="entry name" value="PROKAR_LIPOPROTEIN"/>
    <property type="match status" value="1"/>
</dbReference>
<evidence type="ECO:0000313" key="4">
    <source>
        <dbReference type="Proteomes" id="UP000309984"/>
    </source>
</evidence>
<feature type="region of interest" description="Disordered" evidence="1">
    <location>
        <begin position="86"/>
        <end position="126"/>
    </location>
</feature>
<feature type="chain" id="PRO_5043445088" evidence="2">
    <location>
        <begin position="22"/>
        <end position="167"/>
    </location>
</feature>
<feature type="signal peptide" evidence="2">
    <location>
        <begin position="1"/>
        <end position="21"/>
    </location>
</feature>